<gene>
    <name evidence="1" type="ORF">H4R21_001076</name>
</gene>
<evidence type="ECO:0000313" key="1">
    <source>
        <dbReference type="EMBL" id="KAJ2805928.1"/>
    </source>
</evidence>
<comment type="caution">
    <text evidence="1">The sequence shown here is derived from an EMBL/GenBank/DDBJ whole genome shotgun (WGS) entry which is preliminary data.</text>
</comment>
<reference evidence="1" key="1">
    <citation type="submission" date="2022-07" db="EMBL/GenBank/DDBJ databases">
        <title>Phylogenomic reconstructions and comparative analyses of Kickxellomycotina fungi.</title>
        <authorList>
            <person name="Reynolds N.K."/>
            <person name="Stajich J.E."/>
            <person name="Barry K."/>
            <person name="Grigoriev I.V."/>
            <person name="Crous P."/>
            <person name="Smith M.E."/>
        </authorList>
    </citation>
    <scope>NUCLEOTIDE SEQUENCE</scope>
    <source>
        <strain evidence="1">BCRC 34780</strain>
    </source>
</reference>
<accession>A0ACC1LDR4</accession>
<keyword evidence="2" id="KW-1185">Reference proteome</keyword>
<evidence type="ECO:0000313" key="2">
    <source>
        <dbReference type="Proteomes" id="UP001140087"/>
    </source>
</evidence>
<sequence length="107" mass="12076">MPSGTIFVVFVHNDNGTLKPVKFALTVDDTTTVFHMKQALKLQLQMSTWRMDLSFNTVELSDPAQRLFDTGIPLDSHLLLTLDTGDINPRKAVDELIAVIDVRQPYF</sequence>
<name>A0ACC1LDR4_9FUNG</name>
<proteinExistence type="predicted"/>
<protein>
    <submittedName>
        <fullName evidence="1">Uncharacterized protein</fullName>
    </submittedName>
</protein>
<organism evidence="1 2">
    <name type="scientific">Coemansia helicoidea</name>
    <dbReference type="NCBI Taxonomy" id="1286919"/>
    <lineage>
        <taxon>Eukaryota</taxon>
        <taxon>Fungi</taxon>
        <taxon>Fungi incertae sedis</taxon>
        <taxon>Zoopagomycota</taxon>
        <taxon>Kickxellomycotina</taxon>
        <taxon>Kickxellomycetes</taxon>
        <taxon>Kickxellales</taxon>
        <taxon>Kickxellaceae</taxon>
        <taxon>Coemansia</taxon>
    </lineage>
</organism>
<dbReference type="EMBL" id="JANBUN010000197">
    <property type="protein sequence ID" value="KAJ2805928.1"/>
    <property type="molecule type" value="Genomic_DNA"/>
</dbReference>
<dbReference type="Proteomes" id="UP001140087">
    <property type="component" value="Unassembled WGS sequence"/>
</dbReference>